<dbReference type="Proteomes" id="UP001595713">
    <property type="component" value="Unassembled WGS sequence"/>
</dbReference>
<keyword evidence="3" id="KW-1185">Reference proteome</keyword>
<sequence length="350" mass="37296">MIKSSLPLEASGLIGAYARYVPTAEAPHHAPSRHRPAPLRIATPADGDVRIGIIHNARARLNVLRPLPAGIDGCEHAMPGSHAELDRALETFAANGVNALVIDGGDGTIRDVMSAALRHFTGVFPRVAVIPSGKTNALAVDLGLPLNWTVGEAVEAIRLGGIKERAPLEVWRPGDTETGLRGFIFGAGAFVRATGLAQTTHRFGAFNGLAVGLSIFGAVAQTVFGGRDNSWRQGERMRIAPLGEGAIDAAQYLLLGSTLTRMPLRIKPFGRSRGGLKLLRIDAQPRHILSALPALLSGRDEPFLAQNGYHRLDAEQVELTLAGDFILDGETFPGGTMTLRQGMPMRFVVP</sequence>
<dbReference type="PROSITE" id="PS50146">
    <property type="entry name" value="DAGK"/>
    <property type="match status" value="1"/>
</dbReference>
<dbReference type="RefSeq" id="WP_261293518.1">
    <property type="nucleotide sequence ID" value="NZ_JANQBK010000003.1"/>
</dbReference>
<feature type="domain" description="DAGKc" evidence="1">
    <location>
        <begin position="87"/>
        <end position="177"/>
    </location>
</feature>
<evidence type="ECO:0000259" key="1">
    <source>
        <dbReference type="PROSITE" id="PS50146"/>
    </source>
</evidence>
<keyword evidence="2" id="KW-0418">Kinase</keyword>
<dbReference type="InterPro" id="IPR016064">
    <property type="entry name" value="NAD/diacylglycerol_kinase_sf"/>
</dbReference>
<comment type="caution">
    <text evidence="2">The sequence shown here is derived from an EMBL/GenBank/DDBJ whole genome shotgun (WGS) entry which is preliminary data.</text>
</comment>
<evidence type="ECO:0000313" key="2">
    <source>
        <dbReference type="EMBL" id="MFC3579582.1"/>
    </source>
</evidence>
<gene>
    <name evidence="2" type="ORF">ACFONA_05340</name>
</gene>
<evidence type="ECO:0000313" key="3">
    <source>
        <dbReference type="Proteomes" id="UP001595713"/>
    </source>
</evidence>
<dbReference type="EMBL" id="JBHRXP010000002">
    <property type="protein sequence ID" value="MFC3579582.1"/>
    <property type="molecule type" value="Genomic_DNA"/>
</dbReference>
<dbReference type="Pfam" id="PF00781">
    <property type="entry name" value="DAGK_cat"/>
    <property type="match status" value="1"/>
</dbReference>
<dbReference type="InterPro" id="IPR017438">
    <property type="entry name" value="ATP-NAD_kinase_N"/>
</dbReference>
<dbReference type="Gene3D" id="3.40.50.10330">
    <property type="entry name" value="Probable inorganic polyphosphate/atp-NAD kinase, domain 1"/>
    <property type="match status" value="1"/>
</dbReference>
<keyword evidence="2" id="KW-0808">Transferase</keyword>
<accession>A0ABV7SVA6</accession>
<dbReference type="SUPFAM" id="SSF111331">
    <property type="entry name" value="NAD kinase/diacylglycerol kinase-like"/>
    <property type="match status" value="1"/>
</dbReference>
<protein>
    <submittedName>
        <fullName evidence="2">Diacylglycerol/lipid kinase family protein</fullName>
        <ecNumber evidence="2">2.7.1.-</ecNumber>
    </submittedName>
</protein>
<dbReference type="EC" id="2.7.1.-" evidence="2"/>
<reference evidence="3" key="1">
    <citation type="journal article" date="2019" name="Int. J. Syst. Evol. Microbiol.">
        <title>The Global Catalogue of Microorganisms (GCM) 10K type strain sequencing project: providing services to taxonomists for standard genome sequencing and annotation.</title>
        <authorList>
            <consortium name="The Broad Institute Genomics Platform"/>
            <consortium name="The Broad Institute Genome Sequencing Center for Infectious Disease"/>
            <person name="Wu L."/>
            <person name="Ma J."/>
        </authorList>
    </citation>
    <scope>NUCLEOTIDE SEQUENCE [LARGE SCALE GENOMIC DNA]</scope>
    <source>
        <strain evidence="3">KCTC 42739</strain>
    </source>
</reference>
<proteinExistence type="predicted"/>
<organism evidence="2 3">
    <name type="scientific">Sphingomonas hylomeconis</name>
    <dbReference type="NCBI Taxonomy" id="1395958"/>
    <lineage>
        <taxon>Bacteria</taxon>
        <taxon>Pseudomonadati</taxon>
        <taxon>Pseudomonadota</taxon>
        <taxon>Alphaproteobacteria</taxon>
        <taxon>Sphingomonadales</taxon>
        <taxon>Sphingomonadaceae</taxon>
        <taxon>Sphingomonas</taxon>
    </lineage>
</organism>
<dbReference type="InterPro" id="IPR001206">
    <property type="entry name" value="Diacylglycerol_kinase_cat_dom"/>
</dbReference>
<dbReference type="GO" id="GO:0016301">
    <property type="term" value="F:kinase activity"/>
    <property type="evidence" value="ECO:0007669"/>
    <property type="project" value="UniProtKB-KW"/>
</dbReference>
<name>A0ABV7SVA6_9SPHN</name>